<keyword evidence="5" id="KW-1185">Reference proteome</keyword>
<dbReference type="InterPro" id="IPR003172">
    <property type="entry name" value="ML_dom"/>
</dbReference>
<evidence type="ECO:0000313" key="4">
    <source>
        <dbReference type="EMBL" id="RIB30364.1"/>
    </source>
</evidence>
<evidence type="ECO:0000256" key="2">
    <source>
        <dbReference type="SAM" id="SignalP"/>
    </source>
</evidence>
<accession>A0A397W6P9</accession>
<feature type="signal peptide" evidence="2">
    <location>
        <begin position="1"/>
        <end position="19"/>
    </location>
</feature>
<comment type="caution">
    <text evidence="4">The sequence shown here is derived from an EMBL/GenBank/DDBJ whole genome shotgun (WGS) entry which is preliminary data.</text>
</comment>
<organism evidence="4 5">
    <name type="scientific">Gigaspora rosea</name>
    <dbReference type="NCBI Taxonomy" id="44941"/>
    <lineage>
        <taxon>Eukaryota</taxon>
        <taxon>Fungi</taxon>
        <taxon>Fungi incertae sedis</taxon>
        <taxon>Mucoromycota</taxon>
        <taxon>Glomeromycotina</taxon>
        <taxon>Glomeromycetes</taxon>
        <taxon>Diversisporales</taxon>
        <taxon>Gigasporaceae</taxon>
        <taxon>Gigaspora</taxon>
    </lineage>
</organism>
<evidence type="ECO:0000259" key="3">
    <source>
        <dbReference type="SMART" id="SM00737"/>
    </source>
</evidence>
<dbReference type="InterPro" id="IPR014756">
    <property type="entry name" value="Ig_E-set"/>
</dbReference>
<evidence type="ECO:0000256" key="1">
    <source>
        <dbReference type="ARBA" id="ARBA00016056"/>
    </source>
</evidence>
<keyword evidence="2" id="KW-0732">Signal</keyword>
<gene>
    <name evidence="4" type="ORF">C2G38_284508</name>
</gene>
<dbReference type="AlphaFoldDB" id="A0A397W6P9"/>
<proteinExistence type="predicted"/>
<feature type="domain" description="MD-2-related lipid-recognition" evidence="3">
    <location>
        <begin position="33"/>
        <end position="160"/>
    </location>
</feature>
<dbReference type="Pfam" id="PF02221">
    <property type="entry name" value="E1_DerP2_DerF2"/>
    <property type="match status" value="1"/>
</dbReference>
<dbReference type="SMART" id="SM00737">
    <property type="entry name" value="ML"/>
    <property type="match status" value="1"/>
</dbReference>
<dbReference type="OrthoDB" id="6409159at2759"/>
<dbReference type="SUPFAM" id="SSF81296">
    <property type="entry name" value="E set domains"/>
    <property type="match status" value="1"/>
</dbReference>
<name>A0A397W6P9_9GLOM</name>
<sequence length="165" mass="18540">MRQFFVLLIFLTLITFTKSFPSSTFRCDSLSGYTECEGTFPNEITTVYYEPNPAIPGENLTVTIAGMNTVTVQEGATLNITGLYQGKQAFVHIMDFCKVWVEVNGDKCPVSPGYFKYITPLPIKSHPDDPKNTTISYDFLFQIYNPGDPKTELTCLKGKFDVSYP</sequence>
<reference evidence="4 5" key="1">
    <citation type="submission" date="2018-06" db="EMBL/GenBank/DDBJ databases">
        <title>Comparative genomics reveals the genomic features of Rhizophagus irregularis, R. cerebriforme, R. diaphanum and Gigaspora rosea, and their symbiotic lifestyle signature.</title>
        <authorList>
            <person name="Morin E."/>
            <person name="San Clemente H."/>
            <person name="Chen E.C.H."/>
            <person name="De La Providencia I."/>
            <person name="Hainaut M."/>
            <person name="Kuo A."/>
            <person name="Kohler A."/>
            <person name="Murat C."/>
            <person name="Tang N."/>
            <person name="Roy S."/>
            <person name="Loubradou J."/>
            <person name="Henrissat B."/>
            <person name="Grigoriev I.V."/>
            <person name="Corradi N."/>
            <person name="Roux C."/>
            <person name="Martin F.M."/>
        </authorList>
    </citation>
    <scope>NUCLEOTIDE SEQUENCE [LARGE SCALE GENOMIC DNA]</scope>
    <source>
        <strain evidence="4 5">DAOM 194757</strain>
    </source>
</reference>
<feature type="chain" id="PRO_5017477040" description="Phosphatidylglycerol/phosphatidylinositol transfer protein" evidence="2">
    <location>
        <begin position="20"/>
        <end position="165"/>
    </location>
</feature>
<evidence type="ECO:0000313" key="5">
    <source>
        <dbReference type="Proteomes" id="UP000266673"/>
    </source>
</evidence>
<dbReference type="Proteomes" id="UP000266673">
    <property type="component" value="Unassembled WGS sequence"/>
</dbReference>
<protein>
    <recommendedName>
        <fullName evidence="1">Phosphatidylglycerol/phosphatidylinositol transfer protein</fullName>
    </recommendedName>
</protein>
<dbReference type="EMBL" id="QKWP01000014">
    <property type="protein sequence ID" value="RIB30364.1"/>
    <property type="molecule type" value="Genomic_DNA"/>
</dbReference>